<reference evidence="2" key="1">
    <citation type="journal article" date="2020" name="bioRxiv">
        <title>Comparative genomics of Chlamydomonas.</title>
        <authorList>
            <person name="Craig R.J."/>
            <person name="Hasan A.R."/>
            <person name="Ness R.W."/>
            <person name="Keightley P.D."/>
        </authorList>
    </citation>
    <scope>NUCLEOTIDE SEQUENCE</scope>
    <source>
        <strain evidence="2">SAG 7.73</strain>
    </source>
</reference>
<proteinExistence type="predicted"/>
<protein>
    <submittedName>
        <fullName evidence="2">Uncharacterized protein</fullName>
    </submittedName>
</protein>
<dbReference type="Proteomes" id="UP000650467">
    <property type="component" value="Unassembled WGS sequence"/>
</dbReference>
<accession>A0A835VV32</accession>
<organism evidence="2 3">
    <name type="scientific">Chlamydomonas incerta</name>
    <dbReference type="NCBI Taxonomy" id="51695"/>
    <lineage>
        <taxon>Eukaryota</taxon>
        <taxon>Viridiplantae</taxon>
        <taxon>Chlorophyta</taxon>
        <taxon>core chlorophytes</taxon>
        <taxon>Chlorophyceae</taxon>
        <taxon>CS clade</taxon>
        <taxon>Chlamydomonadales</taxon>
        <taxon>Chlamydomonadaceae</taxon>
        <taxon>Chlamydomonas</taxon>
    </lineage>
</organism>
<feature type="transmembrane region" description="Helical" evidence="1">
    <location>
        <begin position="28"/>
        <end position="49"/>
    </location>
</feature>
<evidence type="ECO:0000313" key="3">
    <source>
        <dbReference type="Proteomes" id="UP000650467"/>
    </source>
</evidence>
<comment type="caution">
    <text evidence="2">The sequence shown here is derived from an EMBL/GenBank/DDBJ whole genome shotgun (WGS) entry which is preliminary data.</text>
</comment>
<name>A0A835VV32_CHLIN</name>
<gene>
    <name evidence="2" type="ORF">HXX76_013215</name>
</gene>
<evidence type="ECO:0000256" key="1">
    <source>
        <dbReference type="SAM" id="Phobius"/>
    </source>
</evidence>
<sequence length="67" mass="7218">MQLPLHAAPRGAAAAANRPSAACVRSPLSTSFLLTWALLLFLGLCVRAAQSAAVMAQQQHHHHYQQM</sequence>
<evidence type="ECO:0000313" key="2">
    <source>
        <dbReference type="EMBL" id="KAG2426236.1"/>
    </source>
</evidence>
<dbReference type="AlphaFoldDB" id="A0A835VV32"/>
<keyword evidence="3" id="KW-1185">Reference proteome</keyword>
<keyword evidence="1" id="KW-1133">Transmembrane helix</keyword>
<dbReference type="EMBL" id="JAEHOC010000049">
    <property type="protein sequence ID" value="KAG2426236.1"/>
    <property type="molecule type" value="Genomic_DNA"/>
</dbReference>
<keyword evidence="1" id="KW-0472">Membrane</keyword>
<keyword evidence="1" id="KW-0812">Transmembrane</keyword>